<dbReference type="Pfam" id="PF00392">
    <property type="entry name" value="GntR"/>
    <property type="match status" value="1"/>
</dbReference>
<keyword evidence="1" id="KW-0805">Transcription regulation</keyword>
<feature type="domain" description="HTH gntR-type" evidence="5">
    <location>
        <begin position="24"/>
        <end position="91"/>
    </location>
</feature>
<dbReference type="InterPro" id="IPR036390">
    <property type="entry name" value="WH_DNA-bd_sf"/>
</dbReference>
<keyword evidence="7" id="KW-1185">Reference proteome</keyword>
<dbReference type="PANTHER" id="PTHR44846">
    <property type="entry name" value="MANNOSYL-D-GLYCERATE TRANSPORT/METABOLISM SYSTEM REPRESSOR MNGR-RELATED"/>
    <property type="match status" value="1"/>
</dbReference>
<proteinExistence type="predicted"/>
<protein>
    <submittedName>
        <fullName evidence="6">HTH-type transcriptional repressor YvoA</fullName>
    </submittedName>
</protein>
<dbReference type="GO" id="GO:0045892">
    <property type="term" value="P:negative regulation of DNA-templated transcription"/>
    <property type="evidence" value="ECO:0007669"/>
    <property type="project" value="TreeGrafter"/>
</dbReference>
<dbReference type="EMBL" id="CP017316">
    <property type="protein sequence ID" value="AOT57407.1"/>
    <property type="molecule type" value="Genomic_DNA"/>
</dbReference>
<feature type="region of interest" description="Disordered" evidence="4">
    <location>
        <begin position="1"/>
        <end position="21"/>
    </location>
</feature>
<evidence type="ECO:0000259" key="5">
    <source>
        <dbReference type="PROSITE" id="PS50949"/>
    </source>
</evidence>
<keyword evidence="3" id="KW-0804">Transcription</keyword>
<dbReference type="Proteomes" id="UP000095349">
    <property type="component" value="Chromosome"/>
</dbReference>
<dbReference type="PROSITE" id="PS50949">
    <property type="entry name" value="HTH_GNTR"/>
    <property type="match status" value="1"/>
</dbReference>
<dbReference type="CDD" id="cd07377">
    <property type="entry name" value="WHTH_GntR"/>
    <property type="match status" value="1"/>
</dbReference>
<evidence type="ECO:0000256" key="3">
    <source>
        <dbReference type="ARBA" id="ARBA00023163"/>
    </source>
</evidence>
<dbReference type="InterPro" id="IPR050679">
    <property type="entry name" value="Bact_HTH_transcr_reg"/>
</dbReference>
<evidence type="ECO:0000313" key="7">
    <source>
        <dbReference type="Proteomes" id="UP000095349"/>
    </source>
</evidence>
<evidence type="ECO:0000256" key="2">
    <source>
        <dbReference type="ARBA" id="ARBA00023125"/>
    </source>
</evidence>
<dbReference type="Gene3D" id="1.10.10.10">
    <property type="entry name" value="Winged helix-like DNA-binding domain superfamily/Winged helix DNA-binding domain"/>
    <property type="match status" value="1"/>
</dbReference>
<dbReference type="GO" id="GO:0003700">
    <property type="term" value="F:DNA-binding transcription factor activity"/>
    <property type="evidence" value="ECO:0007669"/>
    <property type="project" value="InterPro"/>
</dbReference>
<dbReference type="PATRIC" id="fig|285473.5.peg.215"/>
<dbReference type="GO" id="GO:0003677">
    <property type="term" value="F:DNA binding"/>
    <property type="evidence" value="ECO:0007669"/>
    <property type="project" value="UniProtKB-KW"/>
</dbReference>
<keyword evidence="2" id="KW-0238">DNA-binding</keyword>
<dbReference type="PANTHER" id="PTHR44846:SF17">
    <property type="entry name" value="GNTR-FAMILY TRANSCRIPTIONAL REGULATOR"/>
    <property type="match status" value="1"/>
</dbReference>
<dbReference type="SUPFAM" id="SSF46785">
    <property type="entry name" value="Winged helix' DNA-binding domain"/>
    <property type="match status" value="1"/>
</dbReference>
<evidence type="ECO:0000256" key="4">
    <source>
        <dbReference type="SAM" id="MobiDB-lite"/>
    </source>
</evidence>
<dbReference type="InterPro" id="IPR036388">
    <property type="entry name" value="WH-like_DNA-bd_sf"/>
</dbReference>
<name>A0A1D8FW25_9ACTN</name>
<dbReference type="SMART" id="SM00345">
    <property type="entry name" value="HTH_GNTR"/>
    <property type="match status" value="1"/>
</dbReference>
<dbReference type="AlphaFoldDB" id="A0A1D8FW25"/>
<dbReference type="STRING" id="285473.A4G23_00194"/>
<accession>A0A1D8FW25</accession>
<dbReference type="OrthoDB" id="7363114at2"/>
<dbReference type="RefSeq" id="WP_069975178.1">
    <property type="nucleotide sequence ID" value="NZ_CP017316.1"/>
</dbReference>
<reference evidence="6 7" key="1">
    <citation type="submission" date="2016-09" db="EMBL/GenBank/DDBJ databases">
        <title>Streptomyces rubrolavendulae MJM4426 Genome sequencing and assembly.</title>
        <authorList>
            <person name="Kim J.-G."/>
        </authorList>
    </citation>
    <scope>NUCLEOTIDE SEQUENCE [LARGE SCALE GENOMIC DNA]</scope>
    <source>
        <strain evidence="6 7">MJM4426</strain>
    </source>
</reference>
<dbReference type="PRINTS" id="PR00035">
    <property type="entry name" value="HTHGNTR"/>
</dbReference>
<organism evidence="6 7">
    <name type="scientific">Streptomyces rubrolavendulae</name>
    <dbReference type="NCBI Taxonomy" id="285473"/>
    <lineage>
        <taxon>Bacteria</taxon>
        <taxon>Bacillati</taxon>
        <taxon>Actinomycetota</taxon>
        <taxon>Actinomycetes</taxon>
        <taxon>Kitasatosporales</taxon>
        <taxon>Streptomycetaceae</taxon>
        <taxon>Streptomyces</taxon>
    </lineage>
</organism>
<gene>
    <name evidence="6" type="primary">yvoA_1</name>
    <name evidence="6" type="ORF">A4G23_00194</name>
</gene>
<dbReference type="KEGG" id="srn:A4G23_00194"/>
<sequence>MTEPHATTALPHATTAPPAASAAPPLYLRVAAALRTDLTGGGIAPGSRLPSERSLVHRFGVNRQTVRSALRLLRDEGLVVTERRGTFAAPPDPAAGRPAPVLGAGLLDFPLGVAGPDRVVEAALAWEPPSGGAADLLGLLPGEPTLVHRHRVLGPDGTLEHGAVSRFSRHALAEVPELGRYRRLETRPGRRADLRPAYRWMHRAGLRLTRRESIGVGLPSAAAYLTVHREVYDQHGHVLEVTDIRFAPRSAPLTYEFTA</sequence>
<evidence type="ECO:0000313" key="6">
    <source>
        <dbReference type="EMBL" id="AOT57407.1"/>
    </source>
</evidence>
<evidence type="ECO:0000256" key="1">
    <source>
        <dbReference type="ARBA" id="ARBA00023015"/>
    </source>
</evidence>
<dbReference type="InterPro" id="IPR000524">
    <property type="entry name" value="Tscrpt_reg_HTH_GntR"/>
</dbReference>